<accession>A0AAV7RQ36</accession>
<organism evidence="2 3">
    <name type="scientific">Pleurodeles waltl</name>
    <name type="common">Iberian ribbed newt</name>
    <dbReference type="NCBI Taxonomy" id="8319"/>
    <lineage>
        <taxon>Eukaryota</taxon>
        <taxon>Metazoa</taxon>
        <taxon>Chordata</taxon>
        <taxon>Craniata</taxon>
        <taxon>Vertebrata</taxon>
        <taxon>Euteleostomi</taxon>
        <taxon>Amphibia</taxon>
        <taxon>Batrachia</taxon>
        <taxon>Caudata</taxon>
        <taxon>Salamandroidea</taxon>
        <taxon>Salamandridae</taxon>
        <taxon>Pleurodelinae</taxon>
        <taxon>Pleurodeles</taxon>
    </lineage>
</organism>
<proteinExistence type="predicted"/>
<comment type="caution">
    <text evidence="2">The sequence shown here is derived from an EMBL/GenBank/DDBJ whole genome shotgun (WGS) entry which is preliminary data.</text>
</comment>
<gene>
    <name evidence="2" type="ORF">NDU88_007420</name>
</gene>
<dbReference type="Proteomes" id="UP001066276">
    <property type="component" value="Chromosome 5"/>
</dbReference>
<feature type="region of interest" description="Disordered" evidence="1">
    <location>
        <begin position="1"/>
        <end position="24"/>
    </location>
</feature>
<protein>
    <submittedName>
        <fullName evidence="2">Uncharacterized protein</fullName>
    </submittedName>
</protein>
<evidence type="ECO:0000313" key="2">
    <source>
        <dbReference type="EMBL" id="KAJ1154677.1"/>
    </source>
</evidence>
<evidence type="ECO:0000256" key="1">
    <source>
        <dbReference type="SAM" id="MobiDB-lite"/>
    </source>
</evidence>
<sequence>MMLRSESPRPDLEGKVSDTPEMDPTMVNFKKKYAKDPTKGLDRAWHSCQDRLLDISGPITKILELGFQSKESRLTVDPDVLIGWA</sequence>
<name>A0AAV7RQ36_PLEWA</name>
<reference evidence="2" key="1">
    <citation type="journal article" date="2022" name="bioRxiv">
        <title>Sequencing and chromosome-scale assembly of the giantPleurodeles waltlgenome.</title>
        <authorList>
            <person name="Brown T."/>
            <person name="Elewa A."/>
            <person name="Iarovenko S."/>
            <person name="Subramanian E."/>
            <person name="Araus A.J."/>
            <person name="Petzold A."/>
            <person name="Susuki M."/>
            <person name="Suzuki K.-i.T."/>
            <person name="Hayashi T."/>
            <person name="Toyoda A."/>
            <person name="Oliveira C."/>
            <person name="Osipova E."/>
            <person name="Leigh N.D."/>
            <person name="Simon A."/>
            <person name="Yun M.H."/>
        </authorList>
    </citation>
    <scope>NUCLEOTIDE SEQUENCE</scope>
    <source>
        <strain evidence="2">20211129_DDA</strain>
        <tissue evidence="2">Liver</tissue>
    </source>
</reference>
<evidence type="ECO:0000313" key="3">
    <source>
        <dbReference type="Proteomes" id="UP001066276"/>
    </source>
</evidence>
<dbReference type="AlphaFoldDB" id="A0AAV7RQ36"/>
<dbReference type="EMBL" id="JANPWB010000009">
    <property type="protein sequence ID" value="KAJ1154677.1"/>
    <property type="molecule type" value="Genomic_DNA"/>
</dbReference>
<feature type="compositionally biased region" description="Basic and acidic residues" evidence="1">
    <location>
        <begin position="1"/>
        <end position="18"/>
    </location>
</feature>
<keyword evidence="3" id="KW-1185">Reference proteome</keyword>